<dbReference type="CDD" id="cd01997">
    <property type="entry name" value="GMP_synthase_C"/>
    <property type="match status" value="1"/>
</dbReference>
<dbReference type="UniPathway" id="UPA00189">
    <property type="reaction ID" value="UER00296"/>
</dbReference>
<dbReference type="SUPFAM" id="SSF52402">
    <property type="entry name" value="Adenine nucleotide alpha hydrolases-like"/>
    <property type="match status" value="1"/>
</dbReference>
<dbReference type="PRINTS" id="PR00097">
    <property type="entry name" value="ANTSNTHASEII"/>
</dbReference>
<reference evidence="15" key="1">
    <citation type="submission" date="2016-11" db="UniProtKB">
        <authorList>
            <consortium name="WormBaseParasite"/>
        </authorList>
    </citation>
    <scope>IDENTIFICATION</scope>
</reference>
<dbReference type="Gene3D" id="3.30.300.10">
    <property type="match status" value="2"/>
</dbReference>
<dbReference type="SUPFAM" id="SSF54810">
    <property type="entry name" value="GMP synthetase C-terminal dimerisation domain"/>
    <property type="match status" value="2"/>
</dbReference>
<dbReference type="PROSITE" id="PS51273">
    <property type="entry name" value="GATASE_TYPE_1"/>
    <property type="match status" value="1"/>
</dbReference>
<dbReference type="PRINTS" id="PR00096">
    <property type="entry name" value="GATASE"/>
</dbReference>
<feature type="binding site" evidence="11">
    <location>
        <begin position="280"/>
        <end position="286"/>
    </location>
    <ligand>
        <name>ATP</name>
        <dbReference type="ChEBI" id="CHEBI:30616"/>
    </ligand>
</feature>
<dbReference type="InterPro" id="IPR004739">
    <property type="entry name" value="GMP_synth_GATase"/>
</dbReference>
<keyword evidence="9" id="KW-0315">Glutamine amidotransferase</keyword>
<name>A0A1I7THS9_9PELO</name>
<comment type="subunit">
    <text evidence="2">Homodimer.</text>
</comment>
<keyword evidence="6 11" id="KW-0332">GMP biosynthesis</keyword>
<dbReference type="FunFam" id="3.40.50.880:FF:000013">
    <property type="entry name" value="GMP synthase [glutamine-hydrolyzing]"/>
    <property type="match status" value="1"/>
</dbReference>
<dbReference type="Proteomes" id="UP000095282">
    <property type="component" value="Unplaced"/>
</dbReference>
<evidence type="ECO:0000256" key="1">
    <source>
        <dbReference type="ARBA" id="ARBA00005153"/>
    </source>
</evidence>
<evidence type="ECO:0000313" key="14">
    <source>
        <dbReference type="Proteomes" id="UP000095282"/>
    </source>
</evidence>
<dbReference type="InterPro" id="IPR014729">
    <property type="entry name" value="Rossmann-like_a/b/a_fold"/>
</dbReference>
<dbReference type="GO" id="GO:0003921">
    <property type="term" value="F:GMP synthase activity"/>
    <property type="evidence" value="ECO:0007669"/>
    <property type="project" value="InterPro"/>
</dbReference>
<dbReference type="FunFam" id="3.30.300.10:FF:000008">
    <property type="entry name" value="GMP synthase [glutamine-hydrolyzing]"/>
    <property type="match status" value="1"/>
</dbReference>
<proteinExistence type="predicted"/>
<dbReference type="FunFam" id="3.40.50.620:FF:000044">
    <property type="entry name" value="GMP synthase [glutamine-hydrolyzing]"/>
    <property type="match status" value="1"/>
</dbReference>
<evidence type="ECO:0000256" key="6">
    <source>
        <dbReference type="ARBA" id="ARBA00022749"/>
    </source>
</evidence>
<dbReference type="GO" id="GO:0005829">
    <property type="term" value="C:cytosol"/>
    <property type="evidence" value="ECO:0007669"/>
    <property type="project" value="TreeGrafter"/>
</dbReference>
<dbReference type="PANTHER" id="PTHR11922">
    <property type="entry name" value="GMP SYNTHASE-RELATED"/>
    <property type="match status" value="1"/>
</dbReference>
<evidence type="ECO:0000256" key="11">
    <source>
        <dbReference type="PROSITE-ProRule" id="PRU00886"/>
    </source>
</evidence>
<evidence type="ECO:0000313" key="15">
    <source>
        <dbReference type="WBParaSite" id="Csp11.Scaffold618.g6059.t1"/>
    </source>
</evidence>
<keyword evidence="5 11" id="KW-0547">Nucleotide-binding</keyword>
<organism evidence="14 15">
    <name type="scientific">Caenorhabditis tropicalis</name>
    <dbReference type="NCBI Taxonomy" id="1561998"/>
    <lineage>
        <taxon>Eukaryota</taxon>
        <taxon>Metazoa</taxon>
        <taxon>Ecdysozoa</taxon>
        <taxon>Nematoda</taxon>
        <taxon>Chromadorea</taxon>
        <taxon>Rhabditida</taxon>
        <taxon>Rhabditina</taxon>
        <taxon>Rhabditomorpha</taxon>
        <taxon>Rhabditoidea</taxon>
        <taxon>Rhabditidae</taxon>
        <taxon>Peloderinae</taxon>
        <taxon>Caenorhabditis</taxon>
    </lineage>
</organism>
<dbReference type="Pfam" id="PF00958">
    <property type="entry name" value="GMP_synt_C"/>
    <property type="match status" value="1"/>
</dbReference>
<comment type="pathway">
    <text evidence="1">Purine metabolism; GMP biosynthesis; GMP from XMP (L-Gln route): step 1/1.</text>
</comment>
<dbReference type="AlphaFoldDB" id="A0A1I7THS9"/>
<dbReference type="InterPro" id="IPR001674">
    <property type="entry name" value="GMP_synth_C"/>
</dbReference>
<dbReference type="eggNOG" id="KOG1622">
    <property type="taxonomic scope" value="Eukaryota"/>
</dbReference>
<evidence type="ECO:0000256" key="10">
    <source>
        <dbReference type="ARBA" id="ARBA00031356"/>
    </source>
</evidence>
<evidence type="ECO:0000256" key="7">
    <source>
        <dbReference type="ARBA" id="ARBA00022755"/>
    </source>
</evidence>
<dbReference type="EC" id="6.3.5.2" evidence="3"/>
<protein>
    <recommendedName>
        <fullName evidence="3">GMP synthase (glutamine-hydrolyzing)</fullName>
        <ecNumber evidence="3">6.3.5.2</ecNumber>
    </recommendedName>
    <alternativeName>
        <fullName evidence="10">Glutamine amidotransferase</fullName>
    </alternativeName>
</protein>
<dbReference type="NCBIfam" id="NF000848">
    <property type="entry name" value="PRK00074.1"/>
    <property type="match status" value="1"/>
</dbReference>
<dbReference type="WBParaSite" id="Csp11.Scaffold618.g6059.t1">
    <property type="protein sequence ID" value="Csp11.Scaffold618.g6059.t1"/>
    <property type="gene ID" value="Csp11.Scaffold618.g6059"/>
</dbReference>
<dbReference type="GO" id="GO:0005524">
    <property type="term" value="F:ATP binding"/>
    <property type="evidence" value="ECO:0007669"/>
    <property type="project" value="UniProtKB-UniRule"/>
</dbReference>
<evidence type="ECO:0000256" key="3">
    <source>
        <dbReference type="ARBA" id="ARBA00012746"/>
    </source>
</evidence>
<evidence type="ECO:0000256" key="4">
    <source>
        <dbReference type="ARBA" id="ARBA00022598"/>
    </source>
</evidence>
<dbReference type="InterPro" id="IPR029062">
    <property type="entry name" value="Class_I_gatase-like"/>
</dbReference>
<keyword evidence="7 11" id="KW-0658">Purine biosynthesis</keyword>
<evidence type="ECO:0000256" key="12">
    <source>
        <dbReference type="SAM" id="MobiDB-lite"/>
    </source>
</evidence>
<dbReference type="InterPro" id="IPR025777">
    <property type="entry name" value="GMPS_ATP_PPase_dom"/>
</dbReference>
<evidence type="ECO:0000256" key="8">
    <source>
        <dbReference type="ARBA" id="ARBA00022840"/>
    </source>
</evidence>
<evidence type="ECO:0000256" key="9">
    <source>
        <dbReference type="ARBA" id="ARBA00022962"/>
    </source>
</evidence>
<dbReference type="Gene3D" id="3.40.50.620">
    <property type="entry name" value="HUPs"/>
    <property type="match status" value="1"/>
</dbReference>
<dbReference type="InterPro" id="IPR022310">
    <property type="entry name" value="NAD/GMP_synthase"/>
</dbReference>
<dbReference type="STRING" id="1561998.A0A1I7THS9"/>
<keyword evidence="8 11" id="KW-0067">ATP-binding</keyword>
<dbReference type="NCBIfam" id="TIGR00888">
    <property type="entry name" value="guaA_Nterm"/>
    <property type="match status" value="1"/>
</dbReference>
<keyword evidence="14" id="KW-1185">Reference proteome</keyword>
<keyword evidence="4" id="KW-0436">Ligase</keyword>
<feature type="domain" description="GMPS ATP-PPase" evidence="13">
    <location>
        <begin position="253"/>
        <end position="461"/>
    </location>
</feature>
<dbReference type="SUPFAM" id="SSF52317">
    <property type="entry name" value="Class I glutamine amidotransferase-like"/>
    <property type="match status" value="1"/>
</dbReference>
<dbReference type="Pfam" id="PF02540">
    <property type="entry name" value="NAD_synthase"/>
    <property type="match status" value="1"/>
</dbReference>
<dbReference type="CDD" id="cd01742">
    <property type="entry name" value="GATase1_GMP_Synthase"/>
    <property type="match status" value="1"/>
</dbReference>
<evidence type="ECO:0000256" key="5">
    <source>
        <dbReference type="ARBA" id="ARBA00022741"/>
    </source>
</evidence>
<evidence type="ECO:0000256" key="2">
    <source>
        <dbReference type="ARBA" id="ARBA00011738"/>
    </source>
</evidence>
<dbReference type="PROSITE" id="PS51553">
    <property type="entry name" value="GMPS_ATP_PPASE"/>
    <property type="match status" value="1"/>
</dbReference>
<sequence length="744" mass="82466">MKRSGSLLDTSEDSQHSTNKAPPTKKALEDNSKDMSLNDSGSHVSLVENLPVEKVEHGERVAILDFGAQYGKVIDRRVRELRVQSEMFPLNTTAKQILDLGGFKAIIISGGPNSVYDPEAPTIDPKIFNCGLPVLGICYGFQLMNRINGGSVTREQIREDGACEIKINNSVKLFDELEEVQTVLLTHGDSVSESTVADGFTVIARSGHHVAGICNEVRQLYGVQFHPEVDLTVHGSKMFQNFLFKVAGCCGNFTIQNREQACIAEIKQIVGDKKVLVMVSGGVDSAVCAALLSRALGPNRVTAIHIDNGFMRHEESDAVEKSLAALNLPLHRFNYGTTFRSSTEHMKYGELSLDECDDPELKRRIIGNTFIRVKDAVMKELKINHDEYFLGQGTLRPDLIESASALASGHADTIKTHHNDTHLVRELRKEGKVVEPLKDFHKDEVRELGKDLGLPESIVQRHPFPGPGLAIRILCSSDRRPEFSFTGPLYEQNPVNVIAFTEKFLDAALNPSQGYYENQIFEVARMNALATLSENDREIASKQTFQVNAHILPIKTVGVQGDARSYSYSVALSTDERPIPWKLLFAYASVIPKLHYGVNRVCYAFGPKIDSSIDDLTRTFLVPHTVTKLQMADHIANNILFGRHRNSNGAQFPNVGSRISQMPVVMIPIDFDRDRTVAGSYRHSIVLRPFVTSDFMTGQAAIPGVHLPEETLLEMDHAIRTGVIGISRVLLDMTCKPPGTTEWE</sequence>
<dbReference type="InterPro" id="IPR017926">
    <property type="entry name" value="GATASE"/>
</dbReference>
<accession>A0A1I7THS9</accession>
<feature type="region of interest" description="Disordered" evidence="12">
    <location>
        <begin position="1"/>
        <end position="40"/>
    </location>
</feature>
<evidence type="ECO:0000259" key="13">
    <source>
        <dbReference type="PROSITE" id="PS51553"/>
    </source>
</evidence>
<dbReference type="Pfam" id="PF00117">
    <property type="entry name" value="GATase"/>
    <property type="match status" value="1"/>
</dbReference>
<dbReference type="Gene3D" id="3.40.50.880">
    <property type="match status" value="1"/>
</dbReference>
<dbReference type="PANTHER" id="PTHR11922:SF2">
    <property type="entry name" value="GMP SYNTHASE [GLUTAMINE-HYDROLYZING]"/>
    <property type="match status" value="1"/>
</dbReference>